<reference evidence="4 5" key="1">
    <citation type="submission" date="2019-02" db="EMBL/GenBank/DDBJ databases">
        <authorList>
            <person name="Khodamoradi S."/>
            <person name="Hahnke R.L."/>
            <person name="Kaempfer P."/>
            <person name="Schumann P."/>
            <person name="Rohde M."/>
            <person name="Steinert M."/>
            <person name="Luzhetskyy A."/>
            <person name="Wink J."/>
            <person name="Ruckert C."/>
        </authorList>
    </citation>
    <scope>NUCLEOTIDE SEQUENCE [LARGE SCALE GENOMIC DNA]</scope>
    <source>
        <strain evidence="4 5">M2</strain>
    </source>
</reference>
<keyword evidence="5" id="KW-1185">Reference proteome</keyword>
<feature type="compositionally biased region" description="Low complexity" evidence="1">
    <location>
        <begin position="54"/>
        <end position="66"/>
    </location>
</feature>
<feature type="compositionally biased region" description="Low complexity" evidence="1">
    <location>
        <begin position="1"/>
        <end position="27"/>
    </location>
</feature>
<feature type="region of interest" description="Disordered" evidence="1">
    <location>
        <begin position="89"/>
        <end position="110"/>
    </location>
</feature>
<dbReference type="EMBL" id="CP036455">
    <property type="protein sequence ID" value="QBI55292.1"/>
    <property type="molecule type" value="Genomic_DNA"/>
</dbReference>
<protein>
    <submittedName>
        <fullName evidence="4">Cell division suppressor protein YneA</fullName>
    </submittedName>
</protein>
<dbReference type="Pfam" id="PF01476">
    <property type="entry name" value="LysM"/>
    <property type="match status" value="1"/>
</dbReference>
<dbReference type="SMART" id="SM00257">
    <property type="entry name" value="LysM"/>
    <property type="match status" value="1"/>
</dbReference>
<feature type="region of interest" description="Disordered" evidence="1">
    <location>
        <begin position="1"/>
        <end position="66"/>
    </location>
</feature>
<dbReference type="InterPro" id="IPR036779">
    <property type="entry name" value="LysM_dom_sf"/>
</dbReference>
<dbReference type="Proteomes" id="UP000292235">
    <property type="component" value="Chromosome"/>
</dbReference>
<evidence type="ECO:0000259" key="3">
    <source>
        <dbReference type="PROSITE" id="PS51782"/>
    </source>
</evidence>
<keyword evidence="2" id="KW-0812">Transmembrane</keyword>
<evidence type="ECO:0000256" key="2">
    <source>
        <dbReference type="SAM" id="Phobius"/>
    </source>
</evidence>
<dbReference type="SUPFAM" id="SSF54106">
    <property type="entry name" value="LysM domain"/>
    <property type="match status" value="1"/>
</dbReference>
<feature type="transmembrane region" description="Helical" evidence="2">
    <location>
        <begin position="130"/>
        <end position="152"/>
    </location>
</feature>
<organism evidence="4 5">
    <name type="scientific">Streptomonospora litoralis</name>
    <dbReference type="NCBI Taxonomy" id="2498135"/>
    <lineage>
        <taxon>Bacteria</taxon>
        <taxon>Bacillati</taxon>
        <taxon>Actinomycetota</taxon>
        <taxon>Actinomycetes</taxon>
        <taxon>Streptosporangiales</taxon>
        <taxon>Nocardiopsidaceae</taxon>
        <taxon>Streptomonospora</taxon>
    </lineage>
</organism>
<feature type="domain" description="LysM" evidence="3">
    <location>
        <begin position="172"/>
        <end position="221"/>
    </location>
</feature>
<name>A0A4V0ZK04_9ACTN</name>
<keyword evidence="2" id="KW-1133">Transmembrane helix</keyword>
<feature type="compositionally biased region" description="Pro residues" evidence="1">
    <location>
        <begin position="43"/>
        <end position="53"/>
    </location>
</feature>
<dbReference type="PROSITE" id="PS51782">
    <property type="entry name" value="LYSM"/>
    <property type="match status" value="1"/>
</dbReference>
<keyword evidence="4" id="KW-0132">Cell division</keyword>
<dbReference type="OrthoDB" id="5084290at2"/>
<keyword evidence="4" id="KW-0131">Cell cycle</keyword>
<evidence type="ECO:0000313" key="5">
    <source>
        <dbReference type="Proteomes" id="UP000292235"/>
    </source>
</evidence>
<keyword evidence="2" id="KW-0472">Membrane</keyword>
<dbReference type="InterPro" id="IPR018392">
    <property type="entry name" value="LysM"/>
</dbReference>
<evidence type="ECO:0000256" key="1">
    <source>
        <dbReference type="SAM" id="MobiDB-lite"/>
    </source>
</evidence>
<accession>A0A4V0ZK04</accession>
<dbReference type="KEGG" id="strr:EKD16_17620"/>
<sequence>MTVSVSASESASAFEPPVPWADAPDAAPLDRRARRSRLTVVPSDPPTPEPPAESAPAGAAAVPAESAVPGAHDGALFDWARQIPEWRSAAPAPAARRRPPQAAPRLRTSAAPRSAALELWHDRLTRRGRVVALTVATVLATGVLAGLFVAVATGGASASGAPTESALTEAPSTVVVRDGDTLWEIAQRVRPGDDPRSTVHEIVRVNSLSESELEPGQELVMPDF</sequence>
<gene>
    <name evidence="4" type="primary">yneA</name>
    <name evidence="4" type="ORF">EKD16_17620</name>
</gene>
<dbReference type="AlphaFoldDB" id="A0A4V0ZK04"/>
<proteinExistence type="predicted"/>
<dbReference type="CDD" id="cd00118">
    <property type="entry name" value="LysM"/>
    <property type="match status" value="1"/>
</dbReference>
<dbReference type="GO" id="GO:0051301">
    <property type="term" value="P:cell division"/>
    <property type="evidence" value="ECO:0007669"/>
    <property type="project" value="UniProtKB-KW"/>
</dbReference>
<dbReference type="Gene3D" id="3.10.350.10">
    <property type="entry name" value="LysM domain"/>
    <property type="match status" value="1"/>
</dbReference>
<evidence type="ECO:0000313" key="4">
    <source>
        <dbReference type="EMBL" id="QBI55292.1"/>
    </source>
</evidence>